<dbReference type="PANTHER" id="PTHR35176">
    <property type="entry name" value="HEME OXYGENASE HI_0854-RELATED"/>
    <property type="match status" value="1"/>
</dbReference>
<reference evidence="4" key="1">
    <citation type="journal article" date="2019" name="Int. J. Syst. Evol. Microbiol.">
        <title>The Global Catalogue of Microorganisms (GCM) 10K type strain sequencing project: providing services to taxonomists for standard genome sequencing and annotation.</title>
        <authorList>
            <consortium name="The Broad Institute Genomics Platform"/>
            <consortium name="The Broad Institute Genome Sequencing Center for Infectious Disease"/>
            <person name="Wu L."/>
            <person name="Ma J."/>
        </authorList>
    </citation>
    <scope>NUCLEOTIDE SEQUENCE [LARGE SCALE GENOMIC DNA]</scope>
    <source>
        <strain evidence="4">JCM 16953</strain>
    </source>
</reference>
<dbReference type="InterPro" id="IPR011576">
    <property type="entry name" value="Pyridox_Oxase_N"/>
</dbReference>
<dbReference type="Gene3D" id="2.30.110.10">
    <property type="entry name" value="Electron Transport, Fmn-binding Protein, Chain A"/>
    <property type="match status" value="1"/>
</dbReference>
<dbReference type="Pfam" id="PF01243">
    <property type="entry name" value="PNPOx_N"/>
    <property type="match status" value="1"/>
</dbReference>
<organism evidence="3 4">
    <name type="scientific">Nocardioides panacisoli</name>
    <dbReference type="NCBI Taxonomy" id="627624"/>
    <lineage>
        <taxon>Bacteria</taxon>
        <taxon>Bacillati</taxon>
        <taxon>Actinomycetota</taxon>
        <taxon>Actinomycetes</taxon>
        <taxon>Propionibacteriales</taxon>
        <taxon>Nocardioidaceae</taxon>
        <taxon>Nocardioides</taxon>
    </lineage>
</organism>
<evidence type="ECO:0000313" key="4">
    <source>
        <dbReference type="Proteomes" id="UP001501821"/>
    </source>
</evidence>
<dbReference type="InterPro" id="IPR052019">
    <property type="entry name" value="F420H2_bilvrd_red/Heme_oxyg"/>
</dbReference>
<dbReference type="PANTHER" id="PTHR35176:SF1">
    <property type="entry name" value="F420H(2)-DEPENDENT BILIVERDIN REDUCTASE"/>
    <property type="match status" value="1"/>
</dbReference>
<keyword evidence="1" id="KW-0560">Oxidoreductase</keyword>
<dbReference type="InterPro" id="IPR012349">
    <property type="entry name" value="Split_barrel_FMN-bd"/>
</dbReference>
<keyword evidence="4" id="KW-1185">Reference proteome</keyword>
<sequence length="149" mass="16722">MTSWQPGWESFPPSLLEFWRERHLCTLTTLRRDGRPHVTPVGVALDLERRCAWVITSERSLKAVHASTDPRVAACQVDGRRWSTLEGTAEIRTDPESVRRAEEQYAVRYRTPRPNPSRVALRIEVQRFLVSASLQPSGEGSAGQGQAGA</sequence>
<dbReference type="InterPro" id="IPR019920">
    <property type="entry name" value="F420-binding_dom_put"/>
</dbReference>
<gene>
    <name evidence="3" type="ORF">GCM10022242_11090</name>
</gene>
<dbReference type="SUPFAM" id="SSF50475">
    <property type="entry name" value="FMN-binding split barrel"/>
    <property type="match status" value="1"/>
</dbReference>
<accession>A0ABP7I2F9</accession>
<dbReference type="EMBL" id="BAABAH010000003">
    <property type="protein sequence ID" value="GAA3810253.1"/>
    <property type="molecule type" value="Genomic_DNA"/>
</dbReference>
<dbReference type="NCBIfam" id="TIGR03618">
    <property type="entry name" value="Rv1155_F420"/>
    <property type="match status" value="1"/>
</dbReference>
<protein>
    <submittedName>
        <fullName evidence="3">TIGR03618 family F420-dependent PPOX class oxidoreductase</fullName>
    </submittedName>
</protein>
<proteinExistence type="predicted"/>
<evidence type="ECO:0000256" key="1">
    <source>
        <dbReference type="ARBA" id="ARBA00023002"/>
    </source>
</evidence>
<evidence type="ECO:0000313" key="3">
    <source>
        <dbReference type="EMBL" id="GAA3810253.1"/>
    </source>
</evidence>
<evidence type="ECO:0000259" key="2">
    <source>
        <dbReference type="Pfam" id="PF01243"/>
    </source>
</evidence>
<feature type="domain" description="Pyridoxamine 5'-phosphate oxidase N-terminal" evidence="2">
    <location>
        <begin position="13"/>
        <end position="128"/>
    </location>
</feature>
<comment type="caution">
    <text evidence="3">The sequence shown here is derived from an EMBL/GenBank/DDBJ whole genome shotgun (WGS) entry which is preliminary data.</text>
</comment>
<dbReference type="RefSeq" id="WP_344773161.1">
    <property type="nucleotide sequence ID" value="NZ_BAABAH010000003.1"/>
</dbReference>
<dbReference type="Proteomes" id="UP001501821">
    <property type="component" value="Unassembled WGS sequence"/>
</dbReference>
<name>A0ABP7I2F9_9ACTN</name>